<evidence type="ECO:0000313" key="1">
    <source>
        <dbReference type="EMBL" id="CRL02816.1"/>
    </source>
</evidence>
<name>A0A1J1IRN8_9DIPT</name>
<protein>
    <submittedName>
        <fullName evidence="1">CLUMA_CG016021, isoform A</fullName>
    </submittedName>
</protein>
<organism evidence="1 2">
    <name type="scientific">Clunio marinus</name>
    <dbReference type="NCBI Taxonomy" id="568069"/>
    <lineage>
        <taxon>Eukaryota</taxon>
        <taxon>Metazoa</taxon>
        <taxon>Ecdysozoa</taxon>
        <taxon>Arthropoda</taxon>
        <taxon>Hexapoda</taxon>
        <taxon>Insecta</taxon>
        <taxon>Pterygota</taxon>
        <taxon>Neoptera</taxon>
        <taxon>Endopterygota</taxon>
        <taxon>Diptera</taxon>
        <taxon>Nematocera</taxon>
        <taxon>Chironomoidea</taxon>
        <taxon>Chironomidae</taxon>
        <taxon>Clunio</taxon>
    </lineage>
</organism>
<gene>
    <name evidence="1" type="ORF">CLUMA_CG016021</name>
</gene>
<proteinExistence type="predicted"/>
<keyword evidence="2" id="KW-1185">Reference proteome</keyword>
<reference evidence="1 2" key="1">
    <citation type="submission" date="2015-04" db="EMBL/GenBank/DDBJ databases">
        <authorList>
            <person name="Syromyatnikov M.Y."/>
            <person name="Popov V.N."/>
        </authorList>
    </citation>
    <scope>NUCLEOTIDE SEQUENCE [LARGE SCALE GENOMIC DNA]</scope>
</reference>
<evidence type="ECO:0000313" key="2">
    <source>
        <dbReference type="Proteomes" id="UP000183832"/>
    </source>
</evidence>
<accession>A0A1J1IRN8</accession>
<sequence>MPHSAIFSSFRKKLSLGLLLEDCKSEQLHITISLSLQTARRNNGIPFYDFHTRFNGVKKMEEEPREKLFPLPQLVFKWSEENWKILLCYVEKQRDGINFNSKCFNRNAGGSHFLDLFHQQHFSFPKINESFTSSIL</sequence>
<dbReference type="Proteomes" id="UP000183832">
    <property type="component" value="Unassembled WGS sequence"/>
</dbReference>
<dbReference type="EMBL" id="CVRI01000058">
    <property type="protein sequence ID" value="CRL02816.1"/>
    <property type="molecule type" value="Genomic_DNA"/>
</dbReference>
<dbReference type="AlphaFoldDB" id="A0A1J1IRN8"/>